<dbReference type="Pfam" id="PF26006">
    <property type="entry name" value="DUF7999"/>
    <property type="match status" value="1"/>
</dbReference>
<keyword evidence="4" id="KW-1185">Reference proteome</keyword>
<proteinExistence type="predicted"/>
<organism evidence="3 4">
    <name type="scientific">Halorubrum halodurans</name>
    <dbReference type="NCBI Taxonomy" id="1383851"/>
    <lineage>
        <taxon>Archaea</taxon>
        <taxon>Methanobacteriati</taxon>
        <taxon>Methanobacteriota</taxon>
        <taxon>Stenosarchaea group</taxon>
        <taxon>Halobacteria</taxon>
        <taxon>Halobacteriales</taxon>
        <taxon>Haloferacaceae</taxon>
        <taxon>Halorubrum</taxon>
    </lineage>
</organism>
<dbReference type="OrthoDB" id="340706at2157"/>
<evidence type="ECO:0000313" key="4">
    <source>
        <dbReference type="Proteomes" id="UP000216308"/>
    </source>
</evidence>
<evidence type="ECO:0000259" key="2">
    <source>
        <dbReference type="Pfam" id="PF26006"/>
    </source>
</evidence>
<dbReference type="Proteomes" id="UP000216308">
    <property type="component" value="Unassembled WGS sequence"/>
</dbReference>
<dbReference type="RefSeq" id="WP_094534794.1">
    <property type="nucleotide sequence ID" value="NZ_NHPJ01000141.1"/>
</dbReference>
<reference evidence="3 4" key="1">
    <citation type="journal article" date="2014" name="Front. Microbiol.">
        <title>Population and genomic analysis of the genus Halorubrum.</title>
        <authorList>
            <person name="Fullmer M.S."/>
            <person name="Soucy S.M."/>
            <person name="Swithers K.S."/>
            <person name="Makkay A.M."/>
            <person name="Wheeler R."/>
            <person name="Ventosa A."/>
            <person name="Gogarten J.P."/>
            <person name="Papke R.T."/>
        </authorList>
    </citation>
    <scope>NUCLEOTIDE SEQUENCE [LARGE SCALE GENOMIC DNA]</scope>
    <source>
        <strain evidence="3 4">Cb34</strain>
    </source>
</reference>
<evidence type="ECO:0000313" key="3">
    <source>
        <dbReference type="EMBL" id="OYR53537.1"/>
    </source>
</evidence>
<gene>
    <name evidence="3" type="ORF">DJ70_16090</name>
</gene>
<evidence type="ECO:0000256" key="1">
    <source>
        <dbReference type="SAM" id="MobiDB-lite"/>
    </source>
</evidence>
<sequence>MAKSNKFTVVSEQNDHDHAAVRAHPRNETYHIVDYADGTARDRVADLPAGSVVRLELSRAGRRSNVWRAESVHVAETDGGVDLDGSKN</sequence>
<name>A0A256IBL2_9EURY</name>
<protein>
    <recommendedName>
        <fullName evidence="2">DUF7999 domain-containing protein</fullName>
    </recommendedName>
</protein>
<feature type="region of interest" description="Disordered" evidence="1">
    <location>
        <begin position="1"/>
        <end position="25"/>
    </location>
</feature>
<feature type="compositionally biased region" description="Basic and acidic residues" evidence="1">
    <location>
        <begin position="13"/>
        <end position="25"/>
    </location>
</feature>
<feature type="compositionally biased region" description="Polar residues" evidence="1">
    <location>
        <begin position="1"/>
        <end position="12"/>
    </location>
</feature>
<comment type="caution">
    <text evidence="3">The sequence shown here is derived from an EMBL/GenBank/DDBJ whole genome shotgun (WGS) entry which is preliminary data.</text>
</comment>
<dbReference type="InterPro" id="IPR058312">
    <property type="entry name" value="DUF7999"/>
</dbReference>
<dbReference type="EMBL" id="NHPJ01000141">
    <property type="protein sequence ID" value="OYR53537.1"/>
    <property type="molecule type" value="Genomic_DNA"/>
</dbReference>
<feature type="domain" description="DUF7999" evidence="2">
    <location>
        <begin position="4"/>
        <end position="77"/>
    </location>
</feature>
<dbReference type="AlphaFoldDB" id="A0A256IBL2"/>
<accession>A0A256IBL2</accession>